<keyword evidence="2" id="KW-1185">Reference proteome</keyword>
<dbReference type="Proteomes" id="UP000604825">
    <property type="component" value="Unassembled WGS sequence"/>
</dbReference>
<proteinExistence type="predicted"/>
<accession>A0A811SNX0</accession>
<name>A0A811SNX0_9POAL</name>
<dbReference type="EMBL" id="CAJGYO010000846">
    <property type="protein sequence ID" value="CAD6343856.1"/>
    <property type="molecule type" value="Genomic_DNA"/>
</dbReference>
<evidence type="ECO:0000313" key="1">
    <source>
        <dbReference type="EMBL" id="CAD6343856.1"/>
    </source>
</evidence>
<evidence type="ECO:0000313" key="2">
    <source>
        <dbReference type="Proteomes" id="UP000604825"/>
    </source>
</evidence>
<organism evidence="1 2">
    <name type="scientific">Miscanthus lutarioriparius</name>
    <dbReference type="NCBI Taxonomy" id="422564"/>
    <lineage>
        <taxon>Eukaryota</taxon>
        <taxon>Viridiplantae</taxon>
        <taxon>Streptophyta</taxon>
        <taxon>Embryophyta</taxon>
        <taxon>Tracheophyta</taxon>
        <taxon>Spermatophyta</taxon>
        <taxon>Magnoliopsida</taxon>
        <taxon>Liliopsida</taxon>
        <taxon>Poales</taxon>
        <taxon>Poaceae</taxon>
        <taxon>PACMAD clade</taxon>
        <taxon>Panicoideae</taxon>
        <taxon>Andropogonodae</taxon>
        <taxon>Andropogoneae</taxon>
        <taxon>Saccharinae</taxon>
        <taxon>Miscanthus</taxon>
    </lineage>
</organism>
<reference evidence="1" key="1">
    <citation type="submission" date="2020-10" db="EMBL/GenBank/DDBJ databases">
        <authorList>
            <person name="Han B."/>
            <person name="Lu T."/>
            <person name="Zhao Q."/>
            <person name="Huang X."/>
            <person name="Zhao Y."/>
        </authorList>
    </citation>
    <scope>NUCLEOTIDE SEQUENCE</scope>
</reference>
<protein>
    <submittedName>
        <fullName evidence="1">Uncharacterized protein</fullName>
    </submittedName>
</protein>
<comment type="caution">
    <text evidence="1">The sequence shown here is derived from an EMBL/GenBank/DDBJ whole genome shotgun (WGS) entry which is preliminary data.</text>
</comment>
<gene>
    <name evidence="1" type="ORF">NCGR_LOCUS67954</name>
</gene>
<dbReference type="AlphaFoldDB" id="A0A811SNX0"/>
<sequence>MPGPRPLRSCYIMCSGDGSDSTSAIVSGVSVDCSHVLKIVSYSRTKHVPNGRRSTRHFHREGTQLSGVSPQWMRHPTTRRFHIVVSRHPWCDASKGSLAQSPSKILDRTGSRVSPYTKVTGFMDFMEKGSWGYQKFIERKARRNPKHLVDDSSLSTVRRDRVLRDIQAVGTPPVVVSPSDMHRHYGDLLA</sequence>